<dbReference type="Proteomes" id="UP000198531">
    <property type="component" value="Unassembled WGS sequence"/>
</dbReference>
<accession>A0A1I6GM72</accession>
<dbReference type="GO" id="GO:0016891">
    <property type="term" value="F:RNA endonuclease activity producing 5'-phosphomonoesters, hydrolytic mechanism"/>
    <property type="evidence" value="ECO:0007669"/>
    <property type="project" value="TreeGrafter"/>
</dbReference>
<dbReference type="PROSITE" id="PS51257">
    <property type="entry name" value="PROKAR_LIPOPROTEIN"/>
    <property type="match status" value="1"/>
</dbReference>
<evidence type="ECO:0000256" key="4">
    <source>
        <dbReference type="SAM" id="Phobius"/>
    </source>
</evidence>
<name>A0A1I6GM72_9EURY</name>
<evidence type="ECO:0000259" key="5">
    <source>
        <dbReference type="PROSITE" id="PS50035"/>
    </source>
</evidence>
<dbReference type="Pfam" id="PF13091">
    <property type="entry name" value="PLDc_2"/>
    <property type="match status" value="2"/>
</dbReference>
<evidence type="ECO:0000256" key="2">
    <source>
        <dbReference type="ARBA" id="ARBA00022963"/>
    </source>
</evidence>
<dbReference type="PROSITE" id="PS50035">
    <property type="entry name" value="PLD"/>
    <property type="match status" value="1"/>
</dbReference>
<organism evidence="6 7">
    <name type="scientific">Halogeometricum rufum</name>
    <dbReference type="NCBI Taxonomy" id="553469"/>
    <lineage>
        <taxon>Archaea</taxon>
        <taxon>Methanobacteriati</taxon>
        <taxon>Methanobacteriota</taxon>
        <taxon>Stenosarchaea group</taxon>
        <taxon>Halobacteria</taxon>
        <taxon>Halobacteriales</taxon>
        <taxon>Haloferacaceae</taxon>
        <taxon>Halogeometricum</taxon>
    </lineage>
</organism>
<dbReference type="SUPFAM" id="SSF56024">
    <property type="entry name" value="Phospholipase D/nuclease"/>
    <property type="match status" value="2"/>
</dbReference>
<evidence type="ECO:0000256" key="1">
    <source>
        <dbReference type="ARBA" id="ARBA00022801"/>
    </source>
</evidence>
<dbReference type="SMART" id="SM00155">
    <property type="entry name" value="PLDc"/>
    <property type="match status" value="2"/>
</dbReference>
<sequence>MSNARRLLAFALAGALLVQACGVAAGAAVVGSGAPAGADATAGADADAADAERTAGRANATTPRVLAVYPNPVAADDAGEFVAVRGGDVPNLTLSDGEDVFAVPRRQSVVVLSSDPNATRAVTPHPVVRADLSLSNAGERLVLRRNGTVVHTVAYEDAPESDRWNVSADRWTPLGLDLRPPVATGPADATAFVLPDAPDAVAETLRSAEDRLLLAGYTLSSDRVTDALVAAHRRGVRVRVLVEGGPVGGVSRRQAAALDRLNRAGVPVAVVDGPDATFAYHHAKYAVVDDRSLVLTENWKPAGTGGRDSRGWGVRVASARTADELAAVFEADSTGRGVVSWASYRRHGTFVADPPPNATYPTRIEPAPVRATAVRVLTAPGNAGEATIRRLDGADERISVVNPRIDPDGRFFAALVRAARRGVSVRLLLSNAWYDAEENERVVARVRDLRASGLPIEARIADPSGRFGKVHAKGAVVDGETVFVGSLNWNDHAATENREVVLELRGAEPAAYYRRAFERDWAAAGGGGGGRGDDGTPWLLVAGALASATLAGLVLKKTVRFER</sequence>
<dbReference type="EMBL" id="FOYT01000001">
    <property type="protein sequence ID" value="SFR43313.1"/>
    <property type="molecule type" value="Genomic_DNA"/>
</dbReference>
<dbReference type="PANTHER" id="PTHR43856:SF1">
    <property type="entry name" value="MITOCHONDRIAL CARDIOLIPIN HYDROLASE"/>
    <property type="match status" value="1"/>
</dbReference>
<keyword evidence="1" id="KW-0378">Hydrolase</keyword>
<dbReference type="CDD" id="cd09128">
    <property type="entry name" value="PLDc_unchar1_2"/>
    <property type="match status" value="1"/>
</dbReference>
<proteinExistence type="predicted"/>
<dbReference type="STRING" id="553469.SAMN04487947_1378"/>
<keyword evidence="3" id="KW-0443">Lipid metabolism</keyword>
<reference evidence="7" key="1">
    <citation type="submission" date="2016-10" db="EMBL/GenBank/DDBJ databases">
        <authorList>
            <person name="Varghese N."/>
            <person name="Submissions S."/>
        </authorList>
    </citation>
    <scope>NUCLEOTIDE SEQUENCE [LARGE SCALE GENOMIC DNA]</scope>
    <source>
        <strain evidence="7">CGMCC 1.7736</strain>
    </source>
</reference>
<keyword evidence="7" id="KW-1185">Reference proteome</keyword>
<keyword evidence="2" id="KW-0442">Lipid degradation</keyword>
<gene>
    <name evidence="6" type="ORF">SAMN04487947_1378</name>
</gene>
<dbReference type="PANTHER" id="PTHR43856">
    <property type="entry name" value="CARDIOLIPIN HYDROLASE"/>
    <property type="match status" value="1"/>
</dbReference>
<keyword evidence="4" id="KW-0472">Membrane</keyword>
<protein>
    <submittedName>
        <fullName evidence="6">Phosphatidylserine/phosphatidylglycerophosphate/cardiolipin synthase</fullName>
    </submittedName>
</protein>
<dbReference type="GO" id="GO:0016042">
    <property type="term" value="P:lipid catabolic process"/>
    <property type="evidence" value="ECO:0007669"/>
    <property type="project" value="UniProtKB-KW"/>
</dbReference>
<keyword evidence="4" id="KW-0812">Transmembrane</keyword>
<dbReference type="InterPro" id="IPR051406">
    <property type="entry name" value="PLD_domain"/>
</dbReference>
<dbReference type="InterPro" id="IPR025202">
    <property type="entry name" value="PLD-like_dom"/>
</dbReference>
<evidence type="ECO:0000256" key="3">
    <source>
        <dbReference type="ARBA" id="ARBA00023098"/>
    </source>
</evidence>
<dbReference type="InterPro" id="IPR001736">
    <property type="entry name" value="PLipase_D/transphosphatidylase"/>
</dbReference>
<feature type="domain" description="PLD phosphodiesterase" evidence="5">
    <location>
        <begin position="466"/>
        <end position="493"/>
    </location>
</feature>
<evidence type="ECO:0000313" key="6">
    <source>
        <dbReference type="EMBL" id="SFR43313.1"/>
    </source>
</evidence>
<dbReference type="AlphaFoldDB" id="A0A1I6GM72"/>
<evidence type="ECO:0000313" key="7">
    <source>
        <dbReference type="Proteomes" id="UP000198531"/>
    </source>
</evidence>
<dbReference type="OrthoDB" id="31343at2157"/>
<dbReference type="RefSeq" id="WP_089805819.1">
    <property type="nucleotide sequence ID" value="NZ_FOYT01000001.1"/>
</dbReference>
<keyword evidence="4" id="KW-1133">Transmembrane helix</keyword>
<feature type="transmembrane region" description="Helical" evidence="4">
    <location>
        <begin position="538"/>
        <end position="555"/>
    </location>
</feature>
<dbReference type="Gene3D" id="3.30.870.10">
    <property type="entry name" value="Endonuclease Chain A"/>
    <property type="match status" value="2"/>
</dbReference>